<organism evidence="4 5">
    <name type="scientific">Nocardioides mesophilus</name>
    <dbReference type="NCBI Taxonomy" id="433659"/>
    <lineage>
        <taxon>Bacteria</taxon>
        <taxon>Bacillati</taxon>
        <taxon>Actinomycetota</taxon>
        <taxon>Actinomycetes</taxon>
        <taxon>Propionibacteriales</taxon>
        <taxon>Nocardioidaceae</taxon>
        <taxon>Nocardioides</taxon>
    </lineage>
</organism>
<feature type="transmembrane region" description="Helical" evidence="2">
    <location>
        <begin position="94"/>
        <end position="111"/>
    </location>
</feature>
<dbReference type="Gene3D" id="3.40.50.1820">
    <property type="entry name" value="alpha/beta hydrolase"/>
    <property type="match status" value="1"/>
</dbReference>
<reference evidence="4 5" key="1">
    <citation type="submission" date="2020-08" db="EMBL/GenBank/DDBJ databases">
        <title>Genome sequence of Nocardioides mesophilus KACC 16243T.</title>
        <authorList>
            <person name="Hyun D.-W."/>
            <person name="Bae J.-W."/>
        </authorList>
    </citation>
    <scope>NUCLEOTIDE SEQUENCE [LARGE SCALE GENOMIC DNA]</scope>
    <source>
        <strain evidence="4 5">KACC 16243</strain>
    </source>
</reference>
<dbReference type="PANTHER" id="PTHR43433">
    <property type="entry name" value="HYDROLASE, ALPHA/BETA FOLD FAMILY PROTEIN"/>
    <property type="match status" value="1"/>
</dbReference>
<dbReference type="AlphaFoldDB" id="A0A7G9R6Z8"/>
<dbReference type="GO" id="GO:0016787">
    <property type="term" value="F:hydrolase activity"/>
    <property type="evidence" value="ECO:0007669"/>
    <property type="project" value="UniProtKB-KW"/>
</dbReference>
<evidence type="ECO:0000313" key="5">
    <source>
        <dbReference type="Proteomes" id="UP000515947"/>
    </source>
</evidence>
<dbReference type="SUPFAM" id="SSF53474">
    <property type="entry name" value="alpha/beta-Hydrolases"/>
    <property type="match status" value="1"/>
</dbReference>
<evidence type="ECO:0000256" key="1">
    <source>
        <dbReference type="SAM" id="MobiDB-lite"/>
    </source>
</evidence>
<feature type="region of interest" description="Disordered" evidence="1">
    <location>
        <begin position="1"/>
        <end position="26"/>
    </location>
</feature>
<dbReference type="RefSeq" id="WP_187577213.1">
    <property type="nucleotide sequence ID" value="NZ_CP060713.1"/>
</dbReference>
<feature type="transmembrane region" description="Helical" evidence="2">
    <location>
        <begin position="117"/>
        <end position="136"/>
    </location>
</feature>
<keyword evidence="2" id="KW-0812">Transmembrane</keyword>
<feature type="transmembrane region" description="Helical" evidence="2">
    <location>
        <begin position="62"/>
        <end position="82"/>
    </location>
</feature>
<dbReference type="Proteomes" id="UP000515947">
    <property type="component" value="Chromosome"/>
</dbReference>
<feature type="transmembrane region" description="Helical" evidence="2">
    <location>
        <begin position="33"/>
        <end position="56"/>
    </location>
</feature>
<feature type="transmembrane region" description="Helical" evidence="2">
    <location>
        <begin position="148"/>
        <end position="166"/>
    </location>
</feature>
<protein>
    <submittedName>
        <fullName evidence="4">Alpha/beta hydrolase</fullName>
    </submittedName>
</protein>
<dbReference type="PANTHER" id="PTHR43433:SF5">
    <property type="entry name" value="AB HYDROLASE-1 DOMAIN-CONTAINING PROTEIN"/>
    <property type="match status" value="1"/>
</dbReference>
<dbReference type="Pfam" id="PF00561">
    <property type="entry name" value="Abhydrolase_1"/>
    <property type="match status" value="1"/>
</dbReference>
<sequence length="468" mass="48758">MALFSRQSSLPANATPTPPAAVSDGRHTRRGRLGWIVAASLATGVLAALLLVFAPFTPVTETAITGAVLCGFAIGWVSLLLLSENFTDQPQRWAAVPAIFMGAGGLLLWVFGSTREALSWIWPPALAAIVVWMVIQVHRDLRSRGGRVQLYAVFTILALCAVGGGWQTVSAAGKSNPFLTSGRLVTVDGHQLRLKCTGSGAPTVILEPGAGGTSADMSGWVAPALANQTRTCVYDRAGRGGSQPAVTAQDGAQIATDLHSLLHRAGVPGPYVLAGHSFGGLYVRVFAAHYPDEVAGLVLLDSTASSQPAKSVVPAAGNTSSDTIGRAATLASLTVPVGIARLYGALVGDSGLPARYEDQLTYDTTQANTVRSVADEYMRGGAAAAEAASLRDLGDKPLYVLTAGEHPGSWMADQKQSASLSTNSVWRVVDGSSHQGLLQEEQYAAQSSQAVLDVVTAVRNHQPLTASR</sequence>
<dbReference type="InterPro" id="IPR000073">
    <property type="entry name" value="AB_hydrolase_1"/>
</dbReference>
<accession>A0A7G9R6Z8</accession>
<gene>
    <name evidence="4" type="ORF">H9L09_12195</name>
</gene>
<dbReference type="InterPro" id="IPR029058">
    <property type="entry name" value="AB_hydrolase_fold"/>
</dbReference>
<keyword evidence="2" id="KW-0472">Membrane</keyword>
<evidence type="ECO:0000256" key="2">
    <source>
        <dbReference type="SAM" id="Phobius"/>
    </source>
</evidence>
<feature type="domain" description="AB hydrolase-1" evidence="3">
    <location>
        <begin position="202"/>
        <end position="434"/>
    </location>
</feature>
<keyword evidence="4" id="KW-0378">Hydrolase</keyword>
<evidence type="ECO:0000259" key="3">
    <source>
        <dbReference type="Pfam" id="PF00561"/>
    </source>
</evidence>
<dbReference type="InterPro" id="IPR050471">
    <property type="entry name" value="AB_hydrolase"/>
</dbReference>
<name>A0A7G9R6Z8_9ACTN</name>
<dbReference type="KEGG" id="nmes:H9L09_12195"/>
<keyword evidence="5" id="KW-1185">Reference proteome</keyword>
<keyword evidence="2" id="KW-1133">Transmembrane helix</keyword>
<dbReference type="EMBL" id="CP060713">
    <property type="protein sequence ID" value="QNN51373.1"/>
    <property type="molecule type" value="Genomic_DNA"/>
</dbReference>
<feature type="compositionally biased region" description="Polar residues" evidence="1">
    <location>
        <begin position="1"/>
        <end position="10"/>
    </location>
</feature>
<evidence type="ECO:0000313" key="4">
    <source>
        <dbReference type="EMBL" id="QNN51373.1"/>
    </source>
</evidence>
<proteinExistence type="predicted"/>